<dbReference type="RefSeq" id="XP_026114742.1">
    <property type="nucleotide sequence ID" value="XM_026258957.1"/>
</dbReference>
<dbReference type="KEGG" id="caua:113093121"/>
<dbReference type="InterPro" id="IPR058913">
    <property type="entry name" value="Integrase_dom_put"/>
</dbReference>
<evidence type="ECO:0000313" key="2">
    <source>
        <dbReference type="Proteomes" id="UP000515129"/>
    </source>
</evidence>
<accession>A0A6P6P132</accession>
<name>A0A6P6P132_CARAU</name>
<dbReference type="GeneID" id="113093121"/>
<protein>
    <submittedName>
        <fullName evidence="3">Uncharacterized protein LOC113093121</fullName>
    </submittedName>
</protein>
<dbReference type="Proteomes" id="UP000515129">
    <property type="component" value="Unplaced"/>
</dbReference>
<proteinExistence type="predicted"/>
<sequence length="217" mass="24163">MAVMASIAAELNQLANISDDDDDFILLRVESILDTLGHFAAVTNSDVDPRVINNLSEVVQCLQTSDFPGSLVGPGRPRYDIPLETLRMHLLNGFTAQELANLFGASERTIRRRMKPHHLRVSDLYSTISDAELDSTIEEIQRMYPNSGYRIIHGHLQARGLHVQTCLFCRWRLVIHGGIDGFSRLIVYLSVSPNNSASTVLSNFISAVNQYGIPSRV</sequence>
<feature type="domain" description="Integrase core" evidence="1">
    <location>
        <begin position="168"/>
        <end position="217"/>
    </location>
</feature>
<reference evidence="3" key="1">
    <citation type="submission" date="2025-08" db="UniProtKB">
        <authorList>
            <consortium name="RefSeq"/>
        </authorList>
    </citation>
    <scope>IDENTIFICATION</scope>
    <source>
        <strain evidence="3">Wakin</strain>
        <tissue evidence="3">Muscle</tissue>
    </source>
</reference>
<evidence type="ECO:0000313" key="3">
    <source>
        <dbReference type="RefSeq" id="XP_026114742.1"/>
    </source>
</evidence>
<evidence type="ECO:0000259" key="1">
    <source>
        <dbReference type="Pfam" id="PF24764"/>
    </source>
</evidence>
<keyword evidence="2" id="KW-1185">Reference proteome</keyword>
<dbReference type="AlphaFoldDB" id="A0A6P6P132"/>
<gene>
    <name evidence="3" type="primary">LOC113093121</name>
</gene>
<dbReference type="PANTHER" id="PTHR46791:SF4">
    <property type="match status" value="1"/>
</dbReference>
<organism evidence="2 3">
    <name type="scientific">Carassius auratus</name>
    <name type="common">Goldfish</name>
    <dbReference type="NCBI Taxonomy" id="7957"/>
    <lineage>
        <taxon>Eukaryota</taxon>
        <taxon>Metazoa</taxon>
        <taxon>Chordata</taxon>
        <taxon>Craniata</taxon>
        <taxon>Vertebrata</taxon>
        <taxon>Euteleostomi</taxon>
        <taxon>Actinopterygii</taxon>
        <taxon>Neopterygii</taxon>
        <taxon>Teleostei</taxon>
        <taxon>Ostariophysi</taxon>
        <taxon>Cypriniformes</taxon>
        <taxon>Cyprinidae</taxon>
        <taxon>Cyprininae</taxon>
        <taxon>Carassius</taxon>
    </lineage>
</organism>
<dbReference type="Pfam" id="PF24764">
    <property type="entry name" value="rva_4"/>
    <property type="match status" value="1"/>
</dbReference>
<dbReference type="OrthoDB" id="2686689at2759"/>
<dbReference type="PANTHER" id="PTHR46791">
    <property type="entry name" value="EXPRESSED PROTEIN"/>
    <property type="match status" value="1"/>
</dbReference>